<feature type="chain" id="PRO_5044744879" evidence="2">
    <location>
        <begin position="27"/>
        <end position="196"/>
    </location>
</feature>
<keyword evidence="1" id="KW-0694">RNA-binding</keyword>
<gene>
    <name evidence="3" type="ORF">ACH5RR_001877</name>
</gene>
<dbReference type="InterPro" id="IPR039171">
    <property type="entry name" value="Cwc2/Slt11"/>
</dbReference>
<sequence length="196" mass="21970">MGVVLGCMAIFLIMAIYTCKPRRRSAENINSRNHHSTTTTAPATVLIQISSQSCRECTRMSYDDLNKLPCFDHKAEEDHNNSSTTTMECAVCLESFKTKADYDKECNICRSPFTVCGWRPGRNAGYKKTEICQTRISMFAVNVQWDLSGLIVYRHEMSGTGELSQQNIKYSYYGRMTAQGNQSQAVVDFTSAIAAP</sequence>
<dbReference type="GO" id="GO:0003723">
    <property type="term" value="F:RNA binding"/>
    <property type="evidence" value="ECO:0007669"/>
    <property type="project" value="UniProtKB-KW"/>
</dbReference>
<comment type="caution">
    <text evidence="3">The sequence shown here is derived from an EMBL/GenBank/DDBJ whole genome shotgun (WGS) entry which is preliminary data.</text>
</comment>
<evidence type="ECO:0000256" key="2">
    <source>
        <dbReference type="SAM" id="SignalP"/>
    </source>
</evidence>
<evidence type="ECO:0000256" key="1">
    <source>
        <dbReference type="ARBA" id="ARBA00022884"/>
    </source>
</evidence>
<dbReference type="EMBL" id="JBJUIK010000001">
    <property type="protein sequence ID" value="KAL3538511.1"/>
    <property type="molecule type" value="Genomic_DNA"/>
</dbReference>
<name>A0ABD3B536_9GENT</name>
<dbReference type="AlphaFoldDB" id="A0ABD3B536"/>
<keyword evidence="2" id="KW-0732">Signal</keyword>
<keyword evidence="4" id="KW-1185">Reference proteome</keyword>
<dbReference type="Proteomes" id="UP001630127">
    <property type="component" value="Unassembled WGS sequence"/>
</dbReference>
<evidence type="ECO:0000313" key="4">
    <source>
        <dbReference type="Proteomes" id="UP001630127"/>
    </source>
</evidence>
<dbReference type="PANTHER" id="PTHR14089">
    <property type="entry name" value="PRE-MRNA-SPLICING FACTOR RBM22"/>
    <property type="match status" value="1"/>
</dbReference>
<feature type="signal peptide" evidence="2">
    <location>
        <begin position="1"/>
        <end position="26"/>
    </location>
</feature>
<proteinExistence type="predicted"/>
<dbReference type="PANTHER" id="PTHR14089:SF6">
    <property type="entry name" value="PRE-MRNA-SPLICING FACTOR RBM22"/>
    <property type="match status" value="1"/>
</dbReference>
<organism evidence="3 4">
    <name type="scientific">Cinchona calisaya</name>
    <dbReference type="NCBI Taxonomy" id="153742"/>
    <lineage>
        <taxon>Eukaryota</taxon>
        <taxon>Viridiplantae</taxon>
        <taxon>Streptophyta</taxon>
        <taxon>Embryophyta</taxon>
        <taxon>Tracheophyta</taxon>
        <taxon>Spermatophyta</taxon>
        <taxon>Magnoliopsida</taxon>
        <taxon>eudicotyledons</taxon>
        <taxon>Gunneridae</taxon>
        <taxon>Pentapetalae</taxon>
        <taxon>asterids</taxon>
        <taxon>lamiids</taxon>
        <taxon>Gentianales</taxon>
        <taxon>Rubiaceae</taxon>
        <taxon>Cinchonoideae</taxon>
        <taxon>Cinchoneae</taxon>
        <taxon>Cinchona</taxon>
    </lineage>
</organism>
<reference evidence="3 4" key="1">
    <citation type="submission" date="2024-11" db="EMBL/GenBank/DDBJ databases">
        <title>A near-complete genome assembly of Cinchona calisaya.</title>
        <authorList>
            <person name="Lian D.C."/>
            <person name="Zhao X.W."/>
            <person name="Wei L."/>
        </authorList>
    </citation>
    <scope>NUCLEOTIDE SEQUENCE [LARGE SCALE GENOMIC DNA]</scope>
    <source>
        <tissue evidence="3">Nenye</tissue>
    </source>
</reference>
<protein>
    <submittedName>
        <fullName evidence="3">Uncharacterized protein</fullName>
    </submittedName>
</protein>
<evidence type="ECO:0000313" key="3">
    <source>
        <dbReference type="EMBL" id="KAL3538511.1"/>
    </source>
</evidence>
<accession>A0ABD3B536</accession>